<feature type="transmembrane region" description="Helical" evidence="1">
    <location>
        <begin position="164"/>
        <end position="184"/>
    </location>
</feature>
<dbReference type="Proteomes" id="UP000620124">
    <property type="component" value="Unassembled WGS sequence"/>
</dbReference>
<keyword evidence="1" id="KW-1133">Transmembrane helix</keyword>
<feature type="transmembrane region" description="Helical" evidence="1">
    <location>
        <begin position="350"/>
        <end position="368"/>
    </location>
</feature>
<keyword evidence="1" id="KW-0812">Transmembrane</keyword>
<gene>
    <name evidence="2" type="ORF">MVEN_01542600</name>
</gene>
<evidence type="ECO:0008006" key="4">
    <source>
        <dbReference type="Google" id="ProtNLM"/>
    </source>
</evidence>
<feature type="transmembrane region" description="Helical" evidence="1">
    <location>
        <begin position="282"/>
        <end position="302"/>
    </location>
</feature>
<dbReference type="InterPro" id="IPR026505">
    <property type="entry name" value="Solute_c_fam_35_mem_F3/F4"/>
</dbReference>
<feature type="transmembrane region" description="Helical" evidence="1">
    <location>
        <begin position="49"/>
        <end position="68"/>
    </location>
</feature>
<proteinExistence type="predicted"/>
<feature type="transmembrane region" description="Helical" evidence="1">
    <location>
        <begin position="204"/>
        <end position="223"/>
    </location>
</feature>
<reference evidence="2" key="1">
    <citation type="submission" date="2020-05" db="EMBL/GenBank/DDBJ databases">
        <title>Mycena genomes resolve the evolution of fungal bioluminescence.</title>
        <authorList>
            <person name="Tsai I.J."/>
        </authorList>
    </citation>
    <scope>NUCLEOTIDE SEQUENCE</scope>
    <source>
        <strain evidence="2">CCC161011</strain>
    </source>
</reference>
<sequence>MTRNVPNAPRVGARRSFIIFVCTLIAFVVETQLTQYLQTDLGYRQPFFIFYLVHSSFAIIFPCHLLYLTITTKYSANALCNGLTIALANHLTPNQISRSASPKFPKFQFLGLILALTFGLTCPALLWFMAITLASVSDVTAIWNTNAFFAYLMTFRFKWEPRKFFAVSLATVGVLIVVYGGSTAPTNDDSSAVDKRTAGSVKPLVGDLLTLVASVGYALYQVLYKKYAALPSDPELVAEAAEYEHLPTSDLESPDVQYEAPDVSLESDDAVYPPPFGLHPNLLTSAIGLCTMCVLWIFLPVLHHTGVEPFVLPSNFTITFTIVGIALSGVVFNAGFMVLLGVWGPIITSVGNLLTIVLVFVSDVLFGAGVEAVTLGSVGGCSVIVAAFGVLAYDMLDKRRHIAGPINPD</sequence>
<feature type="transmembrane region" description="Helical" evidence="1">
    <location>
        <begin position="12"/>
        <end position="29"/>
    </location>
</feature>
<evidence type="ECO:0000256" key="1">
    <source>
        <dbReference type="SAM" id="Phobius"/>
    </source>
</evidence>
<dbReference type="AlphaFoldDB" id="A0A8H6XTJ5"/>
<comment type="caution">
    <text evidence="2">The sequence shown here is derived from an EMBL/GenBank/DDBJ whole genome shotgun (WGS) entry which is preliminary data.</text>
</comment>
<dbReference type="PANTHER" id="PTHR19346:SF4">
    <property type="entry name" value="SUGAR PHOSPHATE TRANSPORTER DOMAIN-CONTAINING PROTEIN"/>
    <property type="match status" value="1"/>
</dbReference>
<feature type="transmembrane region" description="Helical" evidence="1">
    <location>
        <begin position="374"/>
        <end position="393"/>
    </location>
</feature>
<accession>A0A8H6XTJ5</accession>
<evidence type="ECO:0000313" key="3">
    <source>
        <dbReference type="Proteomes" id="UP000620124"/>
    </source>
</evidence>
<dbReference type="EMBL" id="JACAZI010000012">
    <property type="protein sequence ID" value="KAF7347850.1"/>
    <property type="molecule type" value="Genomic_DNA"/>
</dbReference>
<keyword evidence="3" id="KW-1185">Reference proteome</keyword>
<dbReference type="PANTHER" id="PTHR19346">
    <property type="entry name" value="SUGAR PHOSPHATE TRANSPORTER DOMAIN-CONTAINING PROTEIN"/>
    <property type="match status" value="1"/>
</dbReference>
<dbReference type="OrthoDB" id="10062838at2759"/>
<feature type="transmembrane region" description="Helical" evidence="1">
    <location>
        <begin position="141"/>
        <end position="157"/>
    </location>
</feature>
<evidence type="ECO:0000313" key="2">
    <source>
        <dbReference type="EMBL" id="KAF7347850.1"/>
    </source>
</evidence>
<protein>
    <recommendedName>
        <fullName evidence="4">EamA domain-containing protein</fullName>
    </recommendedName>
</protein>
<feature type="transmembrane region" description="Helical" evidence="1">
    <location>
        <begin position="107"/>
        <end position="129"/>
    </location>
</feature>
<organism evidence="2 3">
    <name type="scientific">Mycena venus</name>
    <dbReference type="NCBI Taxonomy" id="2733690"/>
    <lineage>
        <taxon>Eukaryota</taxon>
        <taxon>Fungi</taxon>
        <taxon>Dikarya</taxon>
        <taxon>Basidiomycota</taxon>
        <taxon>Agaricomycotina</taxon>
        <taxon>Agaricomycetes</taxon>
        <taxon>Agaricomycetidae</taxon>
        <taxon>Agaricales</taxon>
        <taxon>Marasmiineae</taxon>
        <taxon>Mycenaceae</taxon>
        <taxon>Mycena</taxon>
    </lineage>
</organism>
<keyword evidence="1" id="KW-0472">Membrane</keyword>
<name>A0A8H6XTJ5_9AGAR</name>